<evidence type="ECO:0000313" key="6">
    <source>
        <dbReference type="EMBL" id="MDT2368797.1"/>
    </source>
</evidence>
<protein>
    <recommendedName>
        <fullName evidence="23">Integral membrane protein</fullName>
    </recommendedName>
</protein>
<reference evidence="9 18" key="6">
    <citation type="submission" date="2017-10" db="EMBL/GenBank/DDBJ databases">
        <title>Draft genomes of the Enterococcus faecium isolated from human feces before and after Helicobacter pylori eradication therapy.</title>
        <authorList>
            <person name="Prianichniikov N.A."/>
            <person name="Glushchenko O.E."/>
            <person name="Malakhova M.V."/>
        </authorList>
    </citation>
    <scope>NUCLEOTIDE SEQUENCE [LARGE SCALE GENOMIC DNA]</scope>
    <source>
        <strain evidence="9 18">Hp_5-7</strain>
    </source>
</reference>
<evidence type="ECO:0000313" key="12">
    <source>
        <dbReference type="EMBL" id="RXU92324.1"/>
    </source>
</evidence>
<evidence type="ECO:0000313" key="21">
    <source>
        <dbReference type="Proteomes" id="UP000289562"/>
    </source>
</evidence>
<evidence type="ECO:0008006" key="23">
    <source>
        <dbReference type="Google" id="ProtNLM"/>
    </source>
</evidence>
<reference evidence="12 21" key="7">
    <citation type="submission" date="2017-12" db="EMBL/GenBank/DDBJ databases">
        <title>A pool of 800 enterococci isolated from chicken carcass rinse samples from New Zealand.</title>
        <authorList>
            <person name="Zhang J."/>
            <person name="Rogers L."/>
            <person name="Midwinter A."/>
            <person name="French N."/>
        </authorList>
    </citation>
    <scope>NUCLEOTIDE SEQUENCE [LARGE SCALE GENOMIC DNA]</scope>
    <source>
        <strain evidence="12 21">EN697</strain>
    </source>
</reference>
<dbReference type="PATRIC" id="fig|1352.1358.peg.2016"/>
<evidence type="ECO:0000313" key="22">
    <source>
        <dbReference type="Proteomes" id="UP000469871"/>
    </source>
</evidence>
<dbReference type="OMA" id="QLICVSH"/>
<dbReference type="AlphaFoldDB" id="A0A132YZU4"/>
<dbReference type="Proteomes" id="UP000469871">
    <property type="component" value="Unassembled WGS sequence"/>
</dbReference>
<evidence type="ECO:0000313" key="7">
    <source>
        <dbReference type="EMBL" id="OOL82515.1"/>
    </source>
</evidence>
<dbReference type="Proteomes" id="UP000194737">
    <property type="component" value="Unassembled WGS sequence"/>
</dbReference>
<evidence type="ECO:0000313" key="14">
    <source>
        <dbReference type="Proteomes" id="UP000070452"/>
    </source>
</evidence>
<evidence type="ECO:0000313" key="10">
    <source>
        <dbReference type="EMBL" id="PZM56565.1"/>
    </source>
</evidence>
<evidence type="ECO:0000313" key="15">
    <source>
        <dbReference type="Proteomes" id="UP000183509"/>
    </source>
</evidence>
<proteinExistence type="predicted"/>
<dbReference type="RefSeq" id="WP_002297001.1">
    <property type="nucleotide sequence ID" value="NZ_AP019394.1"/>
</dbReference>
<keyword evidence="1" id="KW-1133">Transmembrane helix</keyword>
<sequence length="129" mass="14278">MKTVNRVFCASHVLSLLLSIYLGVYSIQQPIEVENIVFQMSLTDGLILSVFFFLILFIGNIFGSVASFLNFSIYPLLSLALGVVGLCSLCLFPEPFSPAFILFGTLNLFQTTVGAWLLWRSGNLMKIGE</sequence>
<evidence type="ECO:0000313" key="4">
    <source>
        <dbReference type="EMBL" id="MBX4222341.1"/>
    </source>
</evidence>
<reference evidence="5" key="11">
    <citation type="submission" date="2022-05" db="EMBL/GenBank/DDBJ databases">
        <title>Draft genome sequences of Clostridium perfringens strains isolated from Peru.</title>
        <authorList>
            <person name="Hurtado R."/>
            <person name="Lima L."/>
            <person name="Sousa T."/>
            <person name="Jaiswal A.K."/>
            <person name="Tiwari S."/>
            <person name="Maturrano L."/>
            <person name="Brenig B."/>
            <person name="Azevedo V."/>
        </authorList>
    </citation>
    <scope>NUCLEOTIDE SEQUENCE</scope>
    <source>
        <strain evidence="5">CP4</strain>
    </source>
</reference>
<accession>A0A132YZU4</accession>
<evidence type="ECO:0000313" key="11">
    <source>
        <dbReference type="EMBL" id="RBS32668.1"/>
    </source>
</evidence>
<dbReference type="EMBL" id="PJVH01000002">
    <property type="protein sequence ID" value="RXU92324.1"/>
    <property type="molecule type" value="Genomic_DNA"/>
</dbReference>
<evidence type="ECO:0000313" key="8">
    <source>
        <dbReference type="EMBL" id="OTO00103.1"/>
    </source>
</evidence>
<dbReference type="EMBL" id="LEQJ01000006">
    <property type="protein sequence ID" value="RBS32668.1"/>
    <property type="molecule type" value="Genomic_DNA"/>
</dbReference>
<comment type="caution">
    <text evidence="7">The sequence shown here is derived from an EMBL/GenBank/DDBJ whole genome shotgun (WGS) entry which is preliminary data.</text>
</comment>
<feature type="transmembrane region" description="Helical" evidence="1">
    <location>
        <begin position="47"/>
        <end position="69"/>
    </location>
</feature>
<dbReference type="Proteomes" id="UP000183509">
    <property type="component" value="Unassembled WGS sequence"/>
</dbReference>
<evidence type="ECO:0000313" key="13">
    <source>
        <dbReference type="EMBL" id="SAM39329.1"/>
    </source>
</evidence>
<evidence type="ECO:0000313" key="20">
    <source>
        <dbReference type="Proteomes" id="UP000253144"/>
    </source>
</evidence>
<reference evidence="3 14" key="2">
    <citation type="submission" date="2016-01" db="EMBL/GenBank/DDBJ databases">
        <title>Molecular Mechanisms for transfer of large genomic segments between Enterococcus faecium strains.</title>
        <authorList>
            <person name="Garcia-Solache M.A."/>
            <person name="Lebreton F."/>
            <person name="Mclaughlin R.E."/>
            <person name="Whiteaker J.D."/>
            <person name="Gilmore M.S."/>
            <person name="Rice L.B."/>
        </authorList>
    </citation>
    <scope>NUCLEOTIDE SEQUENCE [LARGE SCALE GENOMIC DNA]</scope>
    <source>
        <strain evidence="3 14">D344RRF x C68</strain>
    </source>
</reference>
<reference evidence="10 19" key="8">
    <citation type="submission" date="2018-05" db="EMBL/GenBank/DDBJ databases">
        <title>Vancomycin-resistant Enterococcus faecium strain from Chelyabinsk, Russia.</title>
        <authorList>
            <person name="Gostev V."/>
            <person name="Goncharov A."/>
            <person name="Kolodzhieva V."/>
            <person name="Suvorov A."/>
            <person name="Sidorenko S."/>
            <person name="Zueva L."/>
        </authorList>
    </citation>
    <scope>NUCLEOTIDE SEQUENCE [LARGE SCALE GENOMIC DNA]</scope>
    <source>
        <strain evidence="10 19">20</strain>
    </source>
</reference>
<dbReference type="EMBL" id="QHGU01000011">
    <property type="protein sequence ID" value="PZM56565.1"/>
    <property type="molecule type" value="Genomic_DNA"/>
</dbReference>
<evidence type="ECO:0000313" key="16">
    <source>
        <dbReference type="Proteomes" id="UP000191171"/>
    </source>
</evidence>
<dbReference type="Proteomes" id="UP000224303">
    <property type="component" value="Unassembled WGS sequence"/>
</dbReference>
<organism evidence="7 16">
    <name type="scientific">Enterococcus faecium</name>
    <name type="common">Streptococcus faecium</name>
    <dbReference type="NCBI Taxonomy" id="1352"/>
    <lineage>
        <taxon>Bacteria</taxon>
        <taxon>Bacillati</taxon>
        <taxon>Bacillota</taxon>
        <taxon>Bacilli</taxon>
        <taxon>Lactobacillales</taxon>
        <taxon>Enterococcaceae</taxon>
        <taxon>Enterococcus</taxon>
    </lineage>
</organism>
<evidence type="ECO:0000313" key="19">
    <source>
        <dbReference type="Proteomes" id="UP000249070"/>
    </source>
</evidence>
<evidence type="ECO:0000313" key="9">
    <source>
        <dbReference type="EMBL" id="PHL22651.1"/>
    </source>
</evidence>
<dbReference type="EMBL" id="FKLM01000008">
    <property type="protein sequence ID" value="SAM39329.1"/>
    <property type="molecule type" value="Genomic_DNA"/>
</dbReference>
<evidence type="ECO:0000313" key="5">
    <source>
        <dbReference type="EMBL" id="MDC4247366.1"/>
    </source>
</evidence>
<dbReference type="Proteomes" id="UP000070452">
    <property type="component" value="Unassembled WGS sequence"/>
</dbReference>
<dbReference type="STRING" id="1352.AL014_04945"/>
<keyword evidence="1" id="KW-0812">Transmembrane</keyword>
<reference evidence="13 15" key="3">
    <citation type="submission" date="2016-04" db="EMBL/GenBank/DDBJ databases">
        <authorList>
            <person name="Millard A."/>
        </authorList>
    </citation>
    <scope>NUCLEOTIDE SEQUENCE [LARGE SCALE GENOMIC DNA]</scope>
    <source>
        <strain evidence="13">Isolate 22</strain>
    </source>
</reference>
<feature type="transmembrane region" description="Helical" evidence="1">
    <location>
        <begin position="100"/>
        <end position="119"/>
    </location>
</feature>
<dbReference type="EMBL" id="JAMWMK010000005">
    <property type="protein sequence ID" value="MDC4247366.1"/>
    <property type="molecule type" value="Genomic_DNA"/>
</dbReference>
<dbReference type="EMBL" id="NGLB01000001">
    <property type="protein sequence ID" value="OTO00103.1"/>
    <property type="molecule type" value="Genomic_DNA"/>
</dbReference>
<dbReference type="EMBL" id="JAIFOC010000039">
    <property type="protein sequence ID" value="MBX4222341.1"/>
    <property type="molecule type" value="Genomic_DNA"/>
</dbReference>
<dbReference type="EMBL" id="MVGJ01000043">
    <property type="protein sequence ID" value="OOL82515.1"/>
    <property type="molecule type" value="Genomic_DNA"/>
</dbReference>
<feature type="transmembrane region" description="Helical" evidence="1">
    <location>
        <begin position="7"/>
        <end position="27"/>
    </location>
</feature>
<dbReference type="Proteomes" id="UP000249070">
    <property type="component" value="Unassembled WGS sequence"/>
</dbReference>
<dbReference type="EMBL" id="LRHK01000005">
    <property type="protein sequence ID" value="KWX16572.1"/>
    <property type="molecule type" value="Genomic_DNA"/>
</dbReference>
<dbReference type="Proteomes" id="UP001139644">
    <property type="component" value="Unassembled WGS sequence"/>
</dbReference>
<name>A0A132YZU4_ENTFC</name>
<feature type="transmembrane region" description="Helical" evidence="1">
    <location>
        <begin position="76"/>
        <end position="94"/>
    </location>
</feature>
<dbReference type="Proteomes" id="UP001260956">
    <property type="component" value="Unassembled WGS sequence"/>
</dbReference>
<reference evidence="11 20" key="1">
    <citation type="submission" date="2015-06" db="EMBL/GenBank/DDBJ databases">
        <title>The Genome Sequence of Enterococcus faecium 131EA1.</title>
        <authorList>
            <consortium name="The Broad Institute Genomics Platform"/>
            <consortium name="The Broad Institute Genome Sequencing Center for Infectious Disease"/>
            <person name="Earl A.M."/>
            <person name="Van Tyne D."/>
            <person name="Lebreton F."/>
            <person name="Saavedra J.T."/>
            <person name="Gilmore M.S."/>
            <person name="Manson Mcguire A."/>
            <person name="Clock S."/>
            <person name="Crupain M."/>
            <person name="Rangan U."/>
            <person name="Young S."/>
            <person name="Abouelleil A."/>
            <person name="Cao P."/>
            <person name="Chapman S.B."/>
            <person name="Griggs A."/>
            <person name="Priest M."/>
            <person name="Shea T."/>
            <person name="Wortman J."/>
            <person name="Nusbaum C."/>
            <person name="Birren B."/>
        </authorList>
    </citation>
    <scope>NUCLEOTIDE SEQUENCE [LARGE SCALE GENOMIC DNA]</scope>
    <source>
        <strain evidence="11 20">131EA1</strain>
    </source>
</reference>
<gene>
    <name evidence="8" type="ORF">A5804_001597</name>
    <name evidence="3" type="ORF">AWT83_13715</name>
    <name evidence="7" type="ORF">B1P95_08935</name>
    <name evidence="9" type="ORF">CQR37_02190</name>
    <name evidence="12" type="ORF">CYQ77_01395</name>
    <name evidence="10" type="ORF">DKP91_03625</name>
    <name evidence="13" type="ORF">DTPHA_600763</name>
    <name evidence="11" type="ORF">EB12_01149</name>
    <name evidence="2" type="ORF">GBM73_03905</name>
    <name evidence="4" type="ORF">KYX88_05700</name>
    <name evidence="5" type="ORF">M3X98_04745</name>
    <name evidence="6" type="ORF">P6Z85_01145</name>
</gene>
<dbReference type="Proteomes" id="UP001141166">
    <property type="component" value="Unassembled WGS sequence"/>
</dbReference>
<evidence type="ECO:0000313" key="18">
    <source>
        <dbReference type="Proteomes" id="UP000224303"/>
    </source>
</evidence>
<dbReference type="EMBL" id="JARPTX010000002">
    <property type="protein sequence ID" value="MDT2368797.1"/>
    <property type="molecule type" value="Genomic_DNA"/>
</dbReference>
<keyword evidence="1" id="KW-0472">Membrane</keyword>
<evidence type="ECO:0000313" key="17">
    <source>
        <dbReference type="Proteomes" id="UP000194737"/>
    </source>
</evidence>
<reference evidence="8 17" key="5">
    <citation type="submission" date="2017-05" db="EMBL/GenBank/DDBJ databases">
        <title>The Genome Sequence of Enterococcus faecium 6F2_DIV0138.</title>
        <authorList>
            <consortium name="The Broad Institute Genomics Platform"/>
            <consortium name="The Broad Institute Genomic Center for Infectious Diseases"/>
            <person name="Earl A."/>
            <person name="Manson A."/>
            <person name="Schwartman J."/>
            <person name="Gilmore M."/>
            <person name="Abouelleil A."/>
            <person name="Cao P."/>
            <person name="Chapman S."/>
            <person name="Cusick C."/>
            <person name="Shea T."/>
            <person name="Young S."/>
            <person name="Neafsey D."/>
            <person name="Nusbaum C."/>
            <person name="Birren B."/>
        </authorList>
    </citation>
    <scope>NUCLEOTIDE SEQUENCE [LARGE SCALE GENOMIC DNA]</scope>
    <source>
        <strain evidence="8 17">6F2_DIV0138</strain>
    </source>
</reference>
<dbReference type="Proteomes" id="UP000191171">
    <property type="component" value="Unassembled WGS sequence"/>
</dbReference>
<evidence type="ECO:0000313" key="2">
    <source>
        <dbReference type="EMBL" id="KAB7576513.1"/>
    </source>
</evidence>
<reference evidence="2 22" key="9">
    <citation type="submission" date="2019-10" db="EMBL/GenBank/DDBJ databases">
        <title>Evolutionary dynamics of vancomycin-resistant Enterococcus faecium during gastrointestinal tract colonization and bloodstream infection in immunocompromised pediatric patients.</title>
        <authorList>
            <person name="Chilambi G.S."/>
            <person name="Nordstrom H.R."/>
            <person name="Evans D.R."/>
            <person name="Ferrolino J."/>
            <person name="Hayden R.T."/>
            <person name="Maron G.M."/>
            <person name="Vo A.N."/>
            <person name="Gilmore M.S."/>
            <person name="Wolf J."/>
            <person name="Rosch J.W."/>
            <person name="Van Tyne D."/>
        </authorList>
    </citation>
    <scope>NUCLEOTIDE SEQUENCE [LARGE SCALE GENOMIC DNA]</scope>
    <source>
        <strain evidence="2 22">VRECG27</strain>
    </source>
</reference>
<reference evidence="4" key="10">
    <citation type="journal article" date="2022" name="J. Anim. Sci.">
        <title>Whole genome sequence analyses-based assessment of virulence potential and antimicrobial susceptibilities and resistance of Enterococcus faecium strains isolated from commercial swine and cattle probiotic products.</title>
        <authorList>
            <person name="Shridhar P.B."/>
            <person name="Amachawadi R.G."/>
            <person name="Tokach M."/>
            <person name="Patel I."/>
            <person name="Gangiredla J."/>
            <person name="Mammel M."/>
            <person name="Nagaraja T.G."/>
        </authorList>
    </citation>
    <scope>NUCLEOTIDE SEQUENCE</scope>
    <source>
        <strain evidence="4">EF215</strain>
    </source>
</reference>
<dbReference type="EMBL" id="PCGC01000003">
    <property type="protein sequence ID" value="PHL22651.1"/>
    <property type="molecule type" value="Genomic_DNA"/>
</dbReference>
<evidence type="ECO:0000256" key="1">
    <source>
        <dbReference type="SAM" id="Phobius"/>
    </source>
</evidence>
<reference evidence="7 16" key="4">
    <citation type="submission" date="2017-02" db="EMBL/GenBank/DDBJ databases">
        <title>Clonality and virulence of isolates of VRE in Hematopoietic Stem Cell Transplanted (HSCT) patients.</title>
        <authorList>
            <person name="Marchi A.P."/>
            <person name="Martins R.C."/>
            <person name="Marie S.K."/>
            <person name="Levin A.S."/>
            <person name="Costa S.F."/>
        </authorList>
    </citation>
    <scope>NUCLEOTIDE SEQUENCE [LARGE SCALE GENOMIC DNA]</scope>
    <source>
        <strain evidence="7 16">LIM1759</strain>
    </source>
</reference>
<dbReference type="Proteomes" id="UP000289562">
    <property type="component" value="Unassembled WGS sequence"/>
</dbReference>
<reference evidence="6" key="12">
    <citation type="submission" date="2023-03" db="EMBL/GenBank/DDBJ databases">
        <authorList>
            <person name="Shen W."/>
            <person name="Cai J."/>
        </authorList>
    </citation>
    <scope>NUCLEOTIDE SEQUENCE</scope>
    <source>
        <strain evidence="6">B1010-2</strain>
    </source>
</reference>
<evidence type="ECO:0000313" key="3">
    <source>
        <dbReference type="EMBL" id="KWX16572.1"/>
    </source>
</evidence>
<dbReference type="Proteomes" id="UP000253144">
    <property type="component" value="Unassembled WGS sequence"/>
</dbReference>
<dbReference type="EMBL" id="WEFP01000001">
    <property type="protein sequence ID" value="KAB7576513.1"/>
    <property type="molecule type" value="Genomic_DNA"/>
</dbReference>